<dbReference type="InterPro" id="IPR036908">
    <property type="entry name" value="RlpA-like_sf"/>
</dbReference>
<keyword evidence="4" id="KW-0732">Signal</keyword>
<evidence type="ECO:0000256" key="1">
    <source>
        <dbReference type="ARBA" id="ARBA00004613"/>
    </source>
</evidence>
<reference evidence="5 6" key="1">
    <citation type="submission" date="2019-02" db="EMBL/GenBank/DDBJ databases">
        <title>Genome sequencing of the rare red list fungi Bondarzewia mesenterica.</title>
        <authorList>
            <person name="Buettner E."/>
            <person name="Kellner H."/>
        </authorList>
    </citation>
    <scope>NUCLEOTIDE SEQUENCE [LARGE SCALE GENOMIC DNA]</scope>
    <source>
        <strain evidence="5 6">DSM 108281</strain>
    </source>
</reference>
<proteinExistence type="inferred from homology"/>
<comment type="similarity">
    <text evidence="2">Belongs to the cerato-platanin family.</text>
</comment>
<dbReference type="AlphaFoldDB" id="A0A4S4M3F8"/>
<evidence type="ECO:0000313" key="5">
    <source>
        <dbReference type="EMBL" id="THH19465.1"/>
    </source>
</evidence>
<dbReference type="Proteomes" id="UP000310158">
    <property type="component" value="Unassembled WGS sequence"/>
</dbReference>
<dbReference type="GO" id="GO:0005576">
    <property type="term" value="C:extracellular region"/>
    <property type="evidence" value="ECO:0007669"/>
    <property type="project" value="UniProtKB-SubCell"/>
</dbReference>
<accession>A0A4S4M3F8</accession>
<protein>
    <recommendedName>
        <fullName evidence="7">Cerato-platanin</fullName>
    </recommendedName>
</protein>
<evidence type="ECO:0000256" key="2">
    <source>
        <dbReference type="ARBA" id="ARBA00010421"/>
    </source>
</evidence>
<name>A0A4S4M3F8_9AGAM</name>
<feature type="signal peptide" evidence="4">
    <location>
        <begin position="1"/>
        <end position="19"/>
    </location>
</feature>
<keyword evidence="3" id="KW-0964">Secreted</keyword>
<dbReference type="InterPro" id="IPR010829">
    <property type="entry name" value="Cerato-platanin"/>
</dbReference>
<evidence type="ECO:0000256" key="3">
    <source>
        <dbReference type="ARBA" id="ARBA00022525"/>
    </source>
</evidence>
<evidence type="ECO:0000256" key="4">
    <source>
        <dbReference type="SAM" id="SignalP"/>
    </source>
</evidence>
<dbReference type="SUPFAM" id="SSF50685">
    <property type="entry name" value="Barwin-like endoglucanases"/>
    <property type="match status" value="1"/>
</dbReference>
<organism evidence="5 6">
    <name type="scientific">Bondarzewia mesenterica</name>
    <dbReference type="NCBI Taxonomy" id="1095465"/>
    <lineage>
        <taxon>Eukaryota</taxon>
        <taxon>Fungi</taxon>
        <taxon>Dikarya</taxon>
        <taxon>Basidiomycota</taxon>
        <taxon>Agaricomycotina</taxon>
        <taxon>Agaricomycetes</taxon>
        <taxon>Russulales</taxon>
        <taxon>Bondarzewiaceae</taxon>
        <taxon>Bondarzewia</taxon>
    </lineage>
</organism>
<dbReference type="Gene3D" id="2.40.40.10">
    <property type="entry name" value="RlpA-like domain"/>
    <property type="match status" value="1"/>
</dbReference>
<comment type="caution">
    <text evidence="5">The sequence shown here is derived from an EMBL/GenBank/DDBJ whole genome shotgun (WGS) entry which is preliminary data.</text>
</comment>
<dbReference type="OrthoDB" id="4898945at2759"/>
<evidence type="ECO:0008006" key="7">
    <source>
        <dbReference type="Google" id="ProtNLM"/>
    </source>
</evidence>
<feature type="chain" id="PRO_5020321683" description="Cerato-platanin" evidence="4">
    <location>
        <begin position="20"/>
        <end position="138"/>
    </location>
</feature>
<evidence type="ECO:0000313" key="6">
    <source>
        <dbReference type="Proteomes" id="UP000310158"/>
    </source>
</evidence>
<comment type="subcellular location">
    <subcellularLocation>
        <location evidence="1">Secreted</location>
    </subcellularLocation>
</comment>
<dbReference type="CDD" id="cd22778">
    <property type="entry name" value="DPBB_CEPL-like"/>
    <property type="match status" value="1"/>
</dbReference>
<keyword evidence="6" id="KW-1185">Reference proteome</keyword>
<gene>
    <name evidence="5" type="ORF">EW146_g1693</name>
</gene>
<dbReference type="EMBL" id="SGPL01000044">
    <property type="protein sequence ID" value="THH19465.1"/>
    <property type="molecule type" value="Genomic_DNA"/>
</dbReference>
<dbReference type="Pfam" id="PF07249">
    <property type="entry name" value="Cerato-platanin"/>
    <property type="match status" value="1"/>
</dbReference>
<sequence length="138" mass="14099">MKFITALVAAVSFSTLALADTIRYDDNYGNSGNSLTSVACSDGTNGLITRGFSTFGSLPSFPYIGASSAVAGWNSPNCGTCWAITYNGKTINVLAIDHAADGFNLSLDAMNDLTNGQAVALGTVQATVSQVAASQCGL</sequence>